<accession>A0A9P8TIQ1</accession>
<comment type="subcellular location">
    <subcellularLocation>
        <location evidence="1 11">Endoplasmic reticulum membrane</location>
        <topology evidence="1 11">Peripheral membrane protein</topology>
    </subcellularLocation>
</comment>
<feature type="compositionally biased region" description="Low complexity" evidence="12">
    <location>
        <begin position="460"/>
        <end position="469"/>
    </location>
</feature>
<evidence type="ECO:0000256" key="6">
    <source>
        <dbReference type="ARBA" id="ARBA00022824"/>
    </source>
</evidence>
<sequence length="478" mass="55076">MSNQDYIRKPLNNFSPLKSTINNNNSNTSSSIFLDSSNTSTTNSSPKKTSSSRVIESLHNEIDQLKLENLKLKNSNDELKKANELITNRRNQLLEQLSNSKHENETINSLLQRKQRRINDLEDSLNDVSNKSDDINMKFQSLKTRCDKLMESESHSTAEYERIKIAYETIVSSQREYREFYSNEIKNLKEKLNNYIELKDSQINKNFGLVNKSDATIFRSLKSITLRSQQIEDQTNLKNKLLSDSILKLESDYKLETSKLDCLYKKSQEIFDRVAIHLNIEKEELIDNFNKQFDPIDPNIILKSNQIQPKEIKIKKRNDRKSSTKSQQQNRTISVEERISSLTKELNSVIPASDRVTSLPTSSSSITGSAEITTEIPTIKRSKSLKVDQSRRSSALFESTPSSSTNTSDVSQNLDSKYNNNLNITDGDLSNDLKKKRRRRRRRKNKNFKLVEDEIEDSDNQNQDNNDNIIDADEGKNL</sequence>
<dbReference type="GO" id="GO:0005789">
    <property type="term" value="C:endoplasmic reticulum membrane"/>
    <property type="evidence" value="ECO:0007669"/>
    <property type="project" value="UniProtKB-SubCell"/>
</dbReference>
<evidence type="ECO:0000256" key="5">
    <source>
        <dbReference type="ARBA" id="ARBA00022816"/>
    </source>
</evidence>
<keyword evidence="9 11" id="KW-0472">Membrane</keyword>
<comment type="function">
    <text evidence="10">RNA-binding protein that binds specific mRNAs including the ASH1 mRNA, coding for a repressor of the HO endonuclease. Part of the mRNA localization machinery that restricts accumulation of certain proteins to the bud and in the daughter cell. Required for the delivery of cortical endoplasmic reticulum into the emerging bud.</text>
</comment>
<comment type="similarity">
    <text evidence="2 11">Belongs to the SHE3 family.</text>
</comment>
<feature type="compositionally biased region" description="Polar residues" evidence="12">
    <location>
        <begin position="392"/>
        <end position="424"/>
    </location>
</feature>
<organism evidence="13 14">
    <name type="scientific">Wickerhamomyces mucosus</name>
    <dbReference type="NCBI Taxonomy" id="1378264"/>
    <lineage>
        <taxon>Eukaryota</taxon>
        <taxon>Fungi</taxon>
        <taxon>Dikarya</taxon>
        <taxon>Ascomycota</taxon>
        <taxon>Saccharomycotina</taxon>
        <taxon>Saccharomycetes</taxon>
        <taxon>Phaffomycetales</taxon>
        <taxon>Wickerhamomycetaceae</taxon>
        <taxon>Wickerhamomyces</taxon>
    </lineage>
</organism>
<gene>
    <name evidence="11" type="primary">SHE3</name>
    <name evidence="13" type="ORF">WICMUC_000506</name>
</gene>
<evidence type="ECO:0000256" key="7">
    <source>
        <dbReference type="ARBA" id="ARBA00022884"/>
    </source>
</evidence>
<feature type="coiled-coil region" evidence="11">
    <location>
        <begin position="178"/>
        <end position="205"/>
    </location>
</feature>
<feature type="region of interest" description="Disordered" evidence="12">
    <location>
        <begin position="382"/>
        <end position="478"/>
    </location>
</feature>
<evidence type="ECO:0000256" key="1">
    <source>
        <dbReference type="ARBA" id="ARBA00004406"/>
    </source>
</evidence>
<keyword evidence="8 11" id="KW-0175">Coiled coil</keyword>
<proteinExistence type="inferred from homology"/>
<evidence type="ECO:0000256" key="9">
    <source>
        <dbReference type="ARBA" id="ARBA00023136"/>
    </source>
</evidence>
<reference evidence="13" key="2">
    <citation type="submission" date="2021-01" db="EMBL/GenBank/DDBJ databases">
        <authorList>
            <person name="Schikora-Tamarit M.A."/>
        </authorList>
    </citation>
    <scope>NUCLEOTIDE SEQUENCE</scope>
    <source>
        <strain evidence="13">CBS6341</strain>
    </source>
</reference>
<dbReference type="Proteomes" id="UP000769528">
    <property type="component" value="Unassembled WGS sequence"/>
</dbReference>
<evidence type="ECO:0000256" key="12">
    <source>
        <dbReference type="SAM" id="MobiDB-lite"/>
    </source>
</evidence>
<dbReference type="InterPro" id="IPR031398">
    <property type="entry name" value="She3"/>
</dbReference>
<evidence type="ECO:0000256" key="3">
    <source>
        <dbReference type="ARBA" id="ARBA00019884"/>
    </source>
</evidence>
<keyword evidence="7 11" id="KW-0694">RNA-binding</keyword>
<dbReference type="Pfam" id="PF17078">
    <property type="entry name" value="SHE3"/>
    <property type="match status" value="1"/>
</dbReference>
<dbReference type="AlphaFoldDB" id="A0A9P8TIQ1"/>
<dbReference type="EMBL" id="JAEUBF010000159">
    <property type="protein sequence ID" value="KAH3680105.1"/>
    <property type="molecule type" value="Genomic_DNA"/>
</dbReference>
<evidence type="ECO:0000313" key="13">
    <source>
        <dbReference type="EMBL" id="KAH3680105.1"/>
    </source>
</evidence>
<evidence type="ECO:0000256" key="10">
    <source>
        <dbReference type="ARBA" id="ARBA00024975"/>
    </source>
</evidence>
<feature type="region of interest" description="Disordered" evidence="12">
    <location>
        <begin position="311"/>
        <end position="336"/>
    </location>
</feature>
<evidence type="ECO:0000256" key="8">
    <source>
        <dbReference type="ARBA" id="ARBA00023054"/>
    </source>
</evidence>
<evidence type="ECO:0000313" key="14">
    <source>
        <dbReference type="Proteomes" id="UP000769528"/>
    </source>
</evidence>
<keyword evidence="5 11" id="KW-0509">mRNA transport</keyword>
<comment type="caution">
    <text evidence="13">The sequence shown here is derived from an EMBL/GenBank/DDBJ whole genome shotgun (WGS) entry which is preliminary data.</text>
</comment>
<feature type="compositionally biased region" description="Low complexity" evidence="12">
    <location>
        <begin position="19"/>
        <end position="52"/>
    </location>
</feature>
<protein>
    <recommendedName>
        <fullName evidence="3 11">SWI5-dependent HO expression protein 3</fullName>
    </recommendedName>
</protein>
<reference evidence="13" key="1">
    <citation type="journal article" date="2021" name="Open Biol.">
        <title>Shared evolutionary footprints suggest mitochondrial oxidative damage underlies multiple complex I losses in fungi.</title>
        <authorList>
            <person name="Schikora-Tamarit M.A."/>
            <person name="Marcet-Houben M."/>
            <person name="Nosek J."/>
            <person name="Gabaldon T."/>
        </authorList>
    </citation>
    <scope>NUCLEOTIDE SEQUENCE</scope>
    <source>
        <strain evidence="13">CBS6341</strain>
    </source>
</reference>
<keyword evidence="14" id="KW-1185">Reference proteome</keyword>
<dbReference type="GO" id="GO:0051028">
    <property type="term" value="P:mRNA transport"/>
    <property type="evidence" value="ECO:0007669"/>
    <property type="project" value="UniProtKB-UniRule"/>
</dbReference>
<dbReference type="GO" id="GO:0003723">
    <property type="term" value="F:RNA binding"/>
    <property type="evidence" value="ECO:0007669"/>
    <property type="project" value="UniProtKB-KW"/>
</dbReference>
<name>A0A9P8TIQ1_9ASCO</name>
<keyword evidence="4 11" id="KW-0813">Transport</keyword>
<feature type="coiled-coil region" evidence="11">
    <location>
        <begin position="55"/>
        <end position="138"/>
    </location>
</feature>
<feature type="compositionally biased region" description="Polar residues" evidence="12">
    <location>
        <begin position="324"/>
        <end position="333"/>
    </location>
</feature>
<keyword evidence="6 11" id="KW-0256">Endoplasmic reticulum</keyword>
<evidence type="ECO:0000256" key="11">
    <source>
        <dbReference type="RuleBase" id="RU362142"/>
    </source>
</evidence>
<feature type="region of interest" description="Disordered" evidence="12">
    <location>
        <begin position="1"/>
        <end position="54"/>
    </location>
</feature>
<evidence type="ECO:0000256" key="4">
    <source>
        <dbReference type="ARBA" id="ARBA00022448"/>
    </source>
</evidence>
<feature type="compositionally biased region" description="Basic residues" evidence="12">
    <location>
        <begin position="434"/>
        <end position="447"/>
    </location>
</feature>
<evidence type="ECO:0000256" key="2">
    <source>
        <dbReference type="ARBA" id="ARBA00008123"/>
    </source>
</evidence>
<dbReference type="OrthoDB" id="6088208at2759"/>
<dbReference type="GO" id="GO:0048309">
    <property type="term" value="P:endoplasmic reticulum inheritance"/>
    <property type="evidence" value="ECO:0007669"/>
    <property type="project" value="InterPro"/>
</dbReference>